<feature type="non-terminal residue" evidence="2">
    <location>
        <position position="21"/>
    </location>
</feature>
<organism evidence="2">
    <name type="scientific">uncultured Nocardioidaceae bacterium</name>
    <dbReference type="NCBI Taxonomy" id="253824"/>
    <lineage>
        <taxon>Bacteria</taxon>
        <taxon>Bacillati</taxon>
        <taxon>Actinomycetota</taxon>
        <taxon>Actinomycetes</taxon>
        <taxon>Propionibacteriales</taxon>
        <taxon>Nocardioidaceae</taxon>
        <taxon>environmental samples</taxon>
    </lineage>
</organism>
<proteinExistence type="predicted"/>
<evidence type="ECO:0000313" key="2">
    <source>
        <dbReference type="EMBL" id="CAA9348860.1"/>
    </source>
</evidence>
<feature type="region of interest" description="Disordered" evidence="1">
    <location>
        <begin position="1"/>
        <end position="21"/>
    </location>
</feature>
<sequence>EPGGRVRHLLLPASSRQRPAA</sequence>
<feature type="non-terminal residue" evidence="2">
    <location>
        <position position="1"/>
    </location>
</feature>
<dbReference type="AlphaFoldDB" id="A0A6J4M578"/>
<protein>
    <submittedName>
        <fullName evidence="2">Uncharacterized protein</fullName>
    </submittedName>
</protein>
<gene>
    <name evidence="2" type="ORF">AVDCRST_MAG72-1292</name>
</gene>
<evidence type="ECO:0000256" key="1">
    <source>
        <dbReference type="SAM" id="MobiDB-lite"/>
    </source>
</evidence>
<name>A0A6J4M578_9ACTN</name>
<accession>A0A6J4M578</accession>
<dbReference type="EMBL" id="CADCUJ010000058">
    <property type="protein sequence ID" value="CAA9348860.1"/>
    <property type="molecule type" value="Genomic_DNA"/>
</dbReference>
<reference evidence="2" key="1">
    <citation type="submission" date="2020-02" db="EMBL/GenBank/DDBJ databases">
        <authorList>
            <person name="Meier V. D."/>
        </authorList>
    </citation>
    <scope>NUCLEOTIDE SEQUENCE</scope>
    <source>
        <strain evidence="2">AVDCRST_MAG72</strain>
    </source>
</reference>